<sequence length="176" mass="20565">MKDFNQFLEQYVFAVATQVIDQLDKPKQDQLIKLFARIDTAPLSTDESFPVDTRLALIETPDCPALVRKPALEKQPRKALRHSLDRQATRNDERHTRLQRLIAIHQGHIDSALANISRVKQLIQRAQQHIVSGDQRYSLLEHYQLLHDRYELYLAKMQTLQQKEINRLGIYQQQSA</sequence>
<dbReference type="KEGG" id="senf:GJR95_15405"/>
<protein>
    <submittedName>
        <fullName evidence="1">Uncharacterized protein</fullName>
    </submittedName>
</protein>
<organism evidence="1 2">
    <name type="scientific">Spirosoma endbachense</name>
    <dbReference type="NCBI Taxonomy" id="2666025"/>
    <lineage>
        <taxon>Bacteria</taxon>
        <taxon>Pseudomonadati</taxon>
        <taxon>Bacteroidota</taxon>
        <taxon>Cytophagia</taxon>
        <taxon>Cytophagales</taxon>
        <taxon>Cytophagaceae</taxon>
        <taxon>Spirosoma</taxon>
    </lineage>
</organism>
<proteinExistence type="predicted"/>
<evidence type="ECO:0000313" key="1">
    <source>
        <dbReference type="EMBL" id="QHV96320.1"/>
    </source>
</evidence>
<dbReference type="AlphaFoldDB" id="A0A6P1VWW0"/>
<name>A0A6P1VWW0_9BACT</name>
<gene>
    <name evidence="1" type="ORF">GJR95_15405</name>
</gene>
<reference evidence="1 2" key="1">
    <citation type="submission" date="2019-11" db="EMBL/GenBank/DDBJ databases">
        <title>Spirosoma endbachense sp. nov., isolated from a natural salt meadow.</title>
        <authorList>
            <person name="Rojas J."/>
            <person name="Ambika Manirajan B."/>
            <person name="Ratering S."/>
            <person name="Suarez C."/>
            <person name="Geissler-Plaum R."/>
            <person name="Schnell S."/>
        </authorList>
    </citation>
    <scope>NUCLEOTIDE SEQUENCE [LARGE SCALE GENOMIC DNA]</scope>
    <source>
        <strain evidence="1 2">I-24</strain>
    </source>
</reference>
<dbReference type="Proteomes" id="UP000464577">
    <property type="component" value="Chromosome"/>
</dbReference>
<dbReference type="RefSeq" id="WP_162386728.1">
    <property type="nucleotide sequence ID" value="NZ_CP045997.1"/>
</dbReference>
<dbReference type="EMBL" id="CP045997">
    <property type="protein sequence ID" value="QHV96320.1"/>
    <property type="molecule type" value="Genomic_DNA"/>
</dbReference>
<keyword evidence="2" id="KW-1185">Reference proteome</keyword>
<evidence type="ECO:0000313" key="2">
    <source>
        <dbReference type="Proteomes" id="UP000464577"/>
    </source>
</evidence>
<accession>A0A6P1VWW0</accession>